<keyword evidence="3" id="KW-1185">Reference proteome</keyword>
<feature type="transmembrane region" description="Helical" evidence="1">
    <location>
        <begin position="20"/>
        <end position="41"/>
    </location>
</feature>
<keyword evidence="1" id="KW-1133">Transmembrane helix</keyword>
<keyword evidence="1" id="KW-0812">Transmembrane</keyword>
<evidence type="ECO:0000256" key="1">
    <source>
        <dbReference type="SAM" id="Phobius"/>
    </source>
</evidence>
<dbReference type="EMBL" id="CP012850">
    <property type="protein sequence ID" value="ALI35776.1"/>
    <property type="molecule type" value="Genomic_DNA"/>
</dbReference>
<dbReference type="KEGG" id="taa:NMY3_01573"/>
<evidence type="ECO:0000313" key="3">
    <source>
        <dbReference type="Proteomes" id="UP000058925"/>
    </source>
</evidence>
<protein>
    <submittedName>
        <fullName evidence="2">Uncharacterized protein</fullName>
    </submittedName>
</protein>
<reference evidence="3" key="1">
    <citation type="submission" date="2015-10" db="EMBL/GenBank/DDBJ databases">
        <title>Niche specialization of a soil ammonia-oxidizing archaeon, Candidatus Nitrosocosmicus oleophilus.</title>
        <authorList>
            <person name="Jung M.-Y."/>
            <person name="Rhee S.-K."/>
        </authorList>
    </citation>
    <scope>NUCLEOTIDE SEQUENCE [LARGE SCALE GENOMIC DNA]</scope>
    <source>
        <strain evidence="3">MY3</strain>
    </source>
</reference>
<proteinExistence type="predicted"/>
<sequence>MSNVMTLANSFPIQKYKYNVQDYLIISYLVTVYSIELDLAICKTLMRKRNG</sequence>
<dbReference type="Proteomes" id="UP000058925">
    <property type="component" value="Chromosome"/>
</dbReference>
<evidence type="ECO:0000313" key="2">
    <source>
        <dbReference type="EMBL" id="ALI35776.1"/>
    </source>
</evidence>
<organism evidence="2 3">
    <name type="scientific">Candidatus Nitrosocosmicus oleophilus</name>
    <dbReference type="NCBI Taxonomy" id="1353260"/>
    <lineage>
        <taxon>Archaea</taxon>
        <taxon>Nitrososphaerota</taxon>
        <taxon>Nitrososphaeria</taxon>
        <taxon>Nitrososphaerales</taxon>
        <taxon>Nitrososphaeraceae</taxon>
        <taxon>Candidatus Nitrosocosmicus</taxon>
    </lineage>
</organism>
<name>A0A654LZC8_9ARCH</name>
<accession>A0A654LZC8</accession>
<keyword evidence="1" id="KW-0472">Membrane</keyword>
<dbReference type="AlphaFoldDB" id="A0A654LZC8"/>
<gene>
    <name evidence="2" type="ORF">NMY3_01573</name>
</gene>